<evidence type="ECO:0000256" key="3">
    <source>
        <dbReference type="ARBA" id="ARBA00022840"/>
    </source>
</evidence>
<keyword evidence="1" id="KW-0813">Transport</keyword>
<accession>A0ABP9BQD4</accession>
<dbReference type="InterPro" id="IPR017911">
    <property type="entry name" value="MacB-like_ATP-bd"/>
</dbReference>
<dbReference type="CDD" id="cd03255">
    <property type="entry name" value="ABC_MJ0796_LolCDE_FtsE"/>
    <property type="match status" value="1"/>
</dbReference>
<dbReference type="PANTHER" id="PTHR24220">
    <property type="entry name" value="IMPORT ATP-BINDING PROTEIN"/>
    <property type="match status" value="1"/>
</dbReference>
<protein>
    <submittedName>
        <fullName evidence="5">ABC transporter ATP-binding protein</fullName>
    </submittedName>
</protein>
<dbReference type="RefSeq" id="WP_345303762.1">
    <property type="nucleotide sequence ID" value="NZ_BAABJE010000014.1"/>
</dbReference>
<dbReference type="InterPro" id="IPR003593">
    <property type="entry name" value="AAA+_ATPase"/>
</dbReference>
<dbReference type="InterPro" id="IPR003439">
    <property type="entry name" value="ABC_transporter-like_ATP-bd"/>
</dbReference>
<evidence type="ECO:0000256" key="2">
    <source>
        <dbReference type="ARBA" id="ARBA00022741"/>
    </source>
</evidence>
<dbReference type="InterPro" id="IPR017871">
    <property type="entry name" value="ABC_transporter-like_CS"/>
</dbReference>
<dbReference type="PROSITE" id="PS50893">
    <property type="entry name" value="ABC_TRANSPORTER_2"/>
    <property type="match status" value="1"/>
</dbReference>
<keyword evidence="3 5" id="KW-0067">ATP-binding</keyword>
<dbReference type="EMBL" id="BAABJE010000014">
    <property type="protein sequence ID" value="GAA4798600.1"/>
    <property type="molecule type" value="Genomic_DNA"/>
</dbReference>
<dbReference type="Proteomes" id="UP001499959">
    <property type="component" value="Unassembled WGS sequence"/>
</dbReference>
<feature type="domain" description="ABC transporter" evidence="4">
    <location>
        <begin position="2"/>
        <end position="220"/>
    </location>
</feature>
<name>A0ABP9BQD4_9GAMM</name>
<dbReference type="SMART" id="SM00382">
    <property type="entry name" value="AAA"/>
    <property type="match status" value="1"/>
</dbReference>
<evidence type="ECO:0000313" key="6">
    <source>
        <dbReference type="Proteomes" id="UP001499959"/>
    </source>
</evidence>
<keyword evidence="6" id="KW-1185">Reference proteome</keyword>
<dbReference type="Gene3D" id="3.40.50.300">
    <property type="entry name" value="P-loop containing nucleotide triphosphate hydrolases"/>
    <property type="match status" value="1"/>
</dbReference>
<evidence type="ECO:0000256" key="1">
    <source>
        <dbReference type="ARBA" id="ARBA00022448"/>
    </source>
</evidence>
<keyword evidence="2" id="KW-0547">Nucleotide-binding</keyword>
<dbReference type="PROSITE" id="PS00211">
    <property type="entry name" value="ABC_TRANSPORTER_1"/>
    <property type="match status" value="1"/>
</dbReference>
<dbReference type="PANTHER" id="PTHR24220:SF86">
    <property type="entry name" value="ABC TRANSPORTER ABCH.1"/>
    <property type="match status" value="1"/>
</dbReference>
<dbReference type="InterPro" id="IPR015854">
    <property type="entry name" value="ABC_transpr_LolD-like"/>
</dbReference>
<dbReference type="InterPro" id="IPR027417">
    <property type="entry name" value="P-loop_NTPase"/>
</dbReference>
<dbReference type="GO" id="GO:0005524">
    <property type="term" value="F:ATP binding"/>
    <property type="evidence" value="ECO:0007669"/>
    <property type="project" value="UniProtKB-KW"/>
</dbReference>
<proteinExistence type="predicted"/>
<evidence type="ECO:0000259" key="4">
    <source>
        <dbReference type="PROSITE" id="PS50893"/>
    </source>
</evidence>
<dbReference type="SUPFAM" id="SSF52540">
    <property type="entry name" value="P-loop containing nucleoside triphosphate hydrolases"/>
    <property type="match status" value="1"/>
</dbReference>
<reference evidence="6" key="1">
    <citation type="journal article" date="2019" name="Int. J. Syst. Evol. Microbiol.">
        <title>The Global Catalogue of Microorganisms (GCM) 10K type strain sequencing project: providing services to taxonomists for standard genome sequencing and annotation.</title>
        <authorList>
            <consortium name="The Broad Institute Genomics Platform"/>
            <consortium name="The Broad Institute Genome Sequencing Center for Infectious Disease"/>
            <person name="Wu L."/>
            <person name="Ma J."/>
        </authorList>
    </citation>
    <scope>NUCLEOTIDE SEQUENCE [LARGE SCALE GENOMIC DNA]</scope>
    <source>
        <strain evidence="6">JCM 18204</strain>
    </source>
</reference>
<gene>
    <name evidence="5" type="ORF">GCM10023307_25940</name>
</gene>
<evidence type="ECO:0000313" key="5">
    <source>
        <dbReference type="EMBL" id="GAA4798600.1"/>
    </source>
</evidence>
<dbReference type="Pfam" id="PF00005">
    <property type="entry name" value="ABC_tran"/>
    <property type="match status" value="1"/>
</dbReference>
<comment type="caution">
    <text evidence="5">The sequence shown here is derived from an EMBL/GenBank/DDBJ whole genome shotgun (WGS) entry which is preliminary data.</text>
</comment>
<organism evidence="5 6">
    <name type="scientific">Lysobacter hankyongensis</name>
    <dbReference type="NCBI Taxonomy" id="1176535"/>
    <lineage>
        <taxon>Bacteria</taxon>
        <taxon>Pseudomonadati</taxon>
        <taxon>Pseudomonadota</taxon>
        <taxon>Gammaproteobacteria</taxon>
        <taxon>Lysobacterales</taxon>
        <taxon>Lysobacteraceae</taxon>
        <taxon>Lysobacter</taxon>
    </lineage>
</organism>
<sequence>MIELDGVSHTYRIGEQRTSAIREVDFRVDQGEIVSIVGPSGSGKSTLLNVMGCLLTPDSGAVRIMGKDMSRLSDAAKAEIRRLHIGFIFQSFNLIPVLNAFENIEYPLIIGGAAAGERKRRVGAILERVGLAQHQHKRPDQLSGGQKQRVAIARALITNPGFVLADEPTANLDSHTATEILALMSELNRELKTALIFSTHDPKVSAFAHKQVRIEDGTLVA</sequence>